<reference evidence="5" key="2">
    <citation type="submission" date="2013-12" db="EMBL/GenBank/DDBJ databases">
        <authorList>
            <person name="Yu Y."/>
            <person name="Lee S."/>
            <person name="de Baynast K."/>
            <person name="Wissotski M."/>
            <person name="Liu L."/>
            <person name="Talag J."/>
            <person name="Goicoechea J."/>
            <person name="Angelova A."/>
            <person name="Jetty R."/>
            <person name="Kudrna D."/>
            <person name="Golser W."/>
            <person name="Rivera L."/>
            <person name="Zhang J."/>
            <person name="Wing R."/>
        </authorList>
    </citation>
    <scope>NUCLEOTIDE SEQUENCE</scope>
</reference>
<feature type="domain" description="Disease resistance R13L4/SHOC-2-like LRR" evidence="3">
    <location>
        <begin position="434"/>
        <end position="530"/>
    </location>
</feature>
<proteinExistence type="predicted"/>
<sequence>MAASVKTQEEALLKVFEPLPEMISKVLKAGRISDAHERHCLAFMEMELSVIVASLRMPLQPSRGCHGVDRRMSWLRSLDSLGSEVRAFVKSLCNQHGEEAPHRLLRKAMGCFHRRSLYGLLTLLTEYQLYHEASQCPHLELPIPELLPLSPQVAEIKAVWEMIKGAFPNNNCGSRILFTTCNESIARRILCNYDGVLHKMKPLNDSDSKRLLCTKAFSFMDNCPADNLIKLLCDEILAICKGIPLFIIGMAEWLKQHQQQHDSSAVLTAEQVHLLLKQFQQKLSFNYNEELRLTSLYLSMFPQGCVFDKDHLAFKWLEEGLINRHMRFVVSVASLTDSEDMKNYFSELVDRNIVTSVTENCGLNLDEDEWQINPFMMNFLASRAAEKGLIFTSTTLALPPSGGGNNTRVARRLALHHPNPQLPAMLQQMDLSRTRSLFISGAVDRIAIPLDKFAYLVVLDLEGWENLGDEDMLQICGMFVLRYLSIRHTGVSRLPPQIKQLRSLSTLDVSHTYINELPSEVCGLKYLRILDLRGTRIRHLPEKINELSYLERLDVSHTKISDIQSVLCQLHDLKTLDLRGTKIKHLPDQIVWLRQLTHLLVGGSGSEIINFDETGLAKIPEVIYQLFIQTLATIDLSEFSASSIQCLSDLTELVEIIMTWSFHQCSYKAYREALRSSIQKWRKLKSLTIHCGLGCSMEFLSYLSPPPKNLKKFKVTHGKFAGVPQWIEGLENLTFLQITVCKQVADDVKILAGLVKLKCLVLGLEFIHVKEIVIHDKGFKELERFSLDCPVPWQTFKEGAMLEIEYLQLKICSGPANQESVVPSGLINLQSITEVVIRYSKWCRNSSSIKTTVAAARKQIAMHLNPINIVINGIKEYNKTFDEETEAATGSGTKDGVHAADEAATAQPIKSEIQQIEGETDSHHYFFLATQCCL</sequence>
<dbReference type="SMART" id="SM00369">
    <property type="entry name" value="LRR_TYP"/>
    <property type="match status" value="3"/>
</dbReference>
<keyword evidence="1" id="KW-0433">Leucine-rich repeat</keyword>
<keyword evidence="5" id="KW-1185">Reference proteome</keyword>
<evidence type="ECO:0000259" key="3">
    <source>
        <dbReference type="Pfam" id="PF23598"/>
    </source>
</evidence>
<name>A0A0D9XU05_9ORYZ</name>
<accession>A0A0D9XU05</accession>
<dbReference type="InterPro" id="IPR044974">
    <property type="entry name" value="Disease_R_plants"/>
</dbReference>
<reference evidence="4" key="3">
    <citation type="submission" date="2015-04" db="UniProtKB">
        <authorList>
            <consortium name="EnsemblPlants"/>
        </authorList>
    </citation>
    <scope>IDENTIFICATION</scope>
</reference>
<evidence type="ECO:0000256" key="2">
    <source>
        <dbReference type="ARBA" id="ARBA00022737"/>
    </source>
</evidence>
<feature type="domain" description="Disease resistance R13L4/SHOC-2-like LRR" evidence="3">
    <location>
        <begin position="567"/>
        <end position="865"/>
    </location>
</feature>
<evidence type="ECO:0000313" key="4">
    <source>
        <dbReference type="EnsemblPlants" id="LPERR11G15750.1"/>
    </source>
</evidence>
<dbReference type="eggNOG" id="KOG4658">
    <property type="taxonomic scope" value="Eukaryota"/>
</dbReference>
<dbReference type="InterPro" id="IPR027417">
    <property type="entry name" value="P-loop_NTPase"/>
</dbReference>
<dbReference type="HOGENOM" id="CLU_000837_25_0_1"/>
<organism evidence="4 5">
    <name type="scientific">Leersia perrieri</name>
    <dbReference type="NCBI Taxonomy" id="77586"/>
    <lineage>
        <taxon>Eukaryota</taxon>
        <taxon>Viridiplantae</taxon>
        <taxon>Streptophyta</taxon>
        <taxon>Embryophyta</taxon>
        <taxon>Tracheophyta</taxon>
        <taxon>Spermatophyta</taxon>
        <taxon>Magnoliopsida</taxon>
        <taxon>Liliopsida</taxon>
        <taxon>Poales</taxon>
        <taxon>Poaceae</taxon>
        <taxon>BOP clade</taxon>
        <taxon>Oryzoideae</taxon>
        <taxon>Oryzeae</taxon>
        <taxon>Oryzinae</taxon>
        <taxon>Leersia</taxon>
    </lineage>
</organism>
<dbReference type="SUPFAM" id="SSF52540">
    <property type="entry name" value="P-loop containing nucleoside triphosphate hydrolases"/>
    <property type="match status" value="1"/>
</dbReference>
<dbReference type="InterPro" id="IPR032675">
    <property type="entry name" value="LRR_dom_sf"/>
</dbReference>
<dbReference type="Proteomes" id="UP000032180">
    <property type="component" value="Chromosome 11"/>
</dbReference>
<dbReference type="Gene3D" id="3.80.10.10">
    <property type="entry name" value="Ribonuclease Inhibitor"/>
    <property type="match status" value="1"/>
</dbReference>
<dbReference type="InterPro" id="IPR055414">
    <property type="entry name" value="LRR_R13L4/SHOC2-like"/>
</dbReference>
<dbReference type="SUPFAM" id="SSF52058">
    <property type="entry name" value="L domain-like"/>
    <property type="match status" value="1"/>
</dbReference>
<dbReference type="InterPro" id="IPR003591">
    <property type="entry name" value="Leu-rich_rpt_typical-subtyp"/>
</dbReference>
<dbReference type="AlphaFoldDB" id="A0A0D9XU05"/>
<protein>
    <recommendedName>
        <fullName evidence="3">Disease resistance R13L4/SHOC-2-like LRR domain-containing protein</fullName>
    </recommendedName>
</protein>
<dbReference type="EnsemblPlants" id="LPERR11G15750.1">
    <property type="protein sequence ID" value="LPERR11G15750.1"/>
    <property type="gene ID" value="LPERR11G15750"/>
</dbReference>
<dbReference type="Pfam" id="PF23598">
    <property type="entry name" value="LRR_14"/>
    <property type="match status" value="2"/>
</dbReference>
<reference evidence="4 5" key="1">
    <citation type="submission" date="2012-08" db="EMBL/GenBank/DDBJ databases">
        <title>Oryza genome evolution.</title>
        <authorList>
            <person name="Wing R.A."/>
        </authorList>
    </citation>
    <scope>NUCLEOTIDE SEQUENCE</scope>
</reference>
<evidence type="ECO:0000256" key="1">
    <source>
        <dbReference type="ARBA" id="ARBA00022614"/>
    </source>
</evidence>
<dbReference type="GO" id="GO:0043531">
    <property type="term" value="F:ADP binding"/>
    <property type="evidence" value="ECO:0007669"/>
    <property type="project" value="InterPro"/>
</dbReference>
<dbReference type="STRING" id="77586.A0A0D9XU05"/>
<dbReference type="Gramene" id="LPERR11G15750.1">
    <property type="protein sequence ID" value="LPERR11G15750.1"/>
    <property type="gene ID" value="LPERR11G15750"/>
</dbReference>
<dbReference type="GO" id="GO:0098542">
    <property type="term" value="P:defense response to other organism"/>
    <property type="evidence" value="ECO:0007669"/>
    <property type="project" value="TreeGrafter"/>
</dbReference>
<dbReference type="PANTHER" id="PTHR23155">
    <property type="entry name" value="DISEASE RESISTANCE PROTEIN RP"/>
    <property type="match status" value="1"/>
</dbReference>
<evidence type="ECO:0000313" key="5">
    <source>
        <dbReference type="Proteomes" id="UP000032180"/>
    </source>
</evidence>
<keyword evidence="2" id="KW-0677">Repeat</keyword>
<dbReference type="PANTHER" id="PTHR23155:SF957">
    <property type="entry name" value="OS11G0606800 PROTEIN"/>
    <property type="match status" value="1"/>
</dbReference>